<proteinExistence type="predicted"/>
<name>A0A7D9K603_PARCT</name>
<sequence>MFVCSKLKILCPKVIKIIDQNNRGYTNDSRVPGKYKVFDDTMNLFEVFCDFDIHSSTTWTLVQSYQLQHASQFRKSFSQDNPRNQDNPRWDSYSLSKSRMASINRDSSKWRQTCQYDTQGVVYTDYMEGSNGKINILTFQHTFTGGTTCSGDKNQVDYVDVRGHNCTKCTAPIVQATNNPLHLDTYRFSCEFKPTGSLGCNGRGEDNFGLYGCANSAHRCSSSPTATTQTWLGDH</sequence>
<organism evidence="1 2">
    <name type="scientific">Paramuricea clavata</name>
    <name type="common">Red gorgonian</name>
    <name type="synonym">Violescent sea-whip</name>
    <dbReference type="NCBI Taxonomy" id="317549"/>
    <lineage>
        <taxon>Eukaryota</taxon>
        <taxon>Metazoa</taxon>
        <taxon>Cnidaria</taxon>
        <taxon>Anthozoa</taxon>
        <taxon>Octocorallia</taxon>
        <taxon>Malacalcyonacea</taxon>
        <taxon>Plexauridae</taxon>
        <taxon>Paramuricea</taxon>
    </lineage>
</organism>
<dbReference type="EMBL" id="CACRXK020027356">
    <property type="protein sequence ID" value="CAB4040856.1"/>
    <property type="molecule type" value="Genomic_DNA"/>
</dbReference>
<comment type="caution">
    <text evidence="1">The sequence shown here is derived from an EMBL/GenBank/DDBJ whole genome shotgun (WGS) entry which is preliminary data.</text>
</comment>
<gene>
    <name evidence="1" type="ORF">PACLA_8A028578</name>
</gene>
<protein>
    <submittedName>
        <fullName evidence="1">Uncharacterized protein</fullName>
    </submittedName>
</protein>
<evidence type="ECO:0000313" key="1">
    <source>
        <dbReference type="EMBL" id="CAB4040856.1"/>
    </source>
</evidence>
<reference evidence="1" key="1">
    <citation type="submission" date="2020-04" db="EMBL/GenBank/DDBJ databases">
        <authorList>
            <person name="Alioto T."/>
            <person name="Alioto T."/>
            <person name="Gomez Garrido J."/>
        </authorList>
    </citation>
    <scope>NUCLEOTIDE SEQUENCE</scope>
    <source>
        <strain evidence="1">A484AB</strain>
    </source>
</reference>
<evidence type="ECO:0000313" key="2">
    <source>
        <dbReference type="Proteomes" id="UP001152795"/>
    </source>
</evidence>
<accession>A0A7D9K603</accession>
<keyword evidence="2" id="KW-1185">Reference proteome</keyword>
<dbReference type="Proteomes" id="UP001152795">
    <property type="component" value="Unassembled WGS sequence"/>
</dbReference>
<dbReference type="OrthoDB" id="5965426at2759"/>
<dbReference type="AlphaFoldDB" id="A0A7D9K603"/>